<evidence type="ECO:0000313" key="6">
    <source>
        <dbReference type="Proteomes" id="UP000000686"/>
    </source>
</evidence>
<accession>F6AH28</accession>
<dbReference type="CDD" id="cd00090">
    <property type="entry name" value="HTH_ARSR"/>
    <property type="match status" value="1"/>
</dbReference>
<evidence type="ECO:0000259" key="4">
    <source>
        <dbReference type="PROSITE" id="PS50987"/>
    </source>
</evidence>
<dbReference type="EMBL" id="CP002727">
    <property type="protein sequence ID" value="AEF21566.1"/>
    <property type="molecule type" value="Genomic_DNA"/>
</dbReference>
<dbReference type="PROSITE" id="PS50987">
    <property type="entry name" value="HTH_ARSR_2"/>
    <property type="match status" value="1"/>
</dbReference>
<dbReference type="Gene3D" id="1.10.10.10">
    <property type="entry name" value="Winged helix-like DNA-binding domain superfamily/Winged helix DNA-binding domain"/>
    <property type="match status" value="1"/>
</dbReference>
<dbReference type="InterPro" id="IPR011991">
    <property type="entry name" value="ArsR-like_HTH"/>
</dbReference>
<dbReference type="eggNOG" id="COG0640">
    <property type="taxonomic scope" value="Bacteria"/>
</dbReference>
<gene>
    <name evidence="5" type="ordered locus">Psefu_1592</name>
</gene>
<dbReference type="HOGENOM" id="CLU_097806_3_4_6"/>
<dbReference type="PANTHER" id="PTHR33154:SF33">
    <property type="entry name" value="TRANSCRIPTIONAL REPRESSOR SDPR"/>
    <property type="match status" value="1"/>
</dbReference>
<keyword evidence="2" id="KW-0238">DNA-binding</keyword>
<dbReference type="SUPFAM" id="SSF46785">
    <property type="entry name" value="Winged helix' DNA-binding domain"/>
    <property type="match status" value="1"/>
</dbReference>
<keyword evidence="3" id="KW-0804">Transcription</keyword>
<dbReference type="RefSeq" id="WP_013790697.1">
    <property type="nucleotide sequence ID" value="NC_015556.1"/>
</dbReference>
<sequence>MDKIFEALASGPRRQILAYLSEAELTTSELAERFSMSAPAISRHLSVLENAGLVTSDRRGQFVYYQLNSDSLVNSLSSFMFDLCPVAGPLKKESKALAQKHKPR</sequence>
<dbReference type="OrthoDB" id="46768at2"/>
<evidence type="ECO:0000256" key="2">
    <source>
        <dbReference type="ARBA" id="ARBA00023125"/>
    </source>
</evidence>
<organism evidence="5 6">
    <name type="scientific">Pseudomonas fulva (strain 12-X)</name>
    <dbReference type="NCBI Taxonomy" id="743720"/>
    <lineage>
        <taxon>Bacteria</taxon>
        <taxon>Pseudomonadati</taxon>
        <taxon>Pseudomonadota</taxon>
        <taxon>Gammaproteobacteria</taxon>
        <taxon>Pseudomonadales</taxon>
        <taxon>Pseudomonadaceae</taxon>
        <taxon>Pseudomonas</taxon>
    </lineage>
</organism>
<dbReference type="GO" id="GO:0003700">
    <property type="term" value="F:DNA-binding transcription factor activity"/>
    <property type="evidence" value="ECO:0007669"/>
    <property type="project" value="InterPro"/>
</dbReference>
<evidence type="ECO:0000256" key="3">
    <source>
        <dbReference type="ARBA" id="ARBA00023163"/>
    </source>
</evidence>
<dbReference type="SMART" id="SM00418">
    <property type="entry name" value="HTH_ARSR"/>
    <property type="match status" value="1"/>
</dbReference>
<dbReference type="InterPro" id="IPR036388">
    <property type="entry name" value="WH-like_DNA-bd_sf"/>
</dbReference>
<dbReference type="PRINTS" id="PR00778">
    <property type="entry name" value="HTHARSR"/>
</dbReference>
<dbReference type="InterPro" id="IPR036390">
    <property type="entry name" value="WH_DNA-bd_sf"/>
</dbReference>
<dbReference type="NCBIfam" id="NF033788">
    <property type="entry name" value="HTH_metalloreg"/>
    <property type="match status" value="1"/>
</dbReference>
<dbReference type="InterPro" id="IPR051081">
    <property type="entry name" value="HTH_MetalResp_TranReg"/>
</dbReference>
<dbReference type="InterPro" id="IPR001845">
    <property type="entry name" value="HTH_ArsR_DNA-bd_dom"/>
</dbReference>
<dbReference type="AlphaFoldDB" id="F6AH28"/>
<evidence type="ECO:0000256" key="1">
    <source>
        <dbReference type="ARBA" id="ARBA00023015"/>
    </source>
</evidence>
<proteinExistence type="predicted"/>
<dbReference type="Pfam" id="PF01022">
    <property type="entry name" value="HTH_5"/>
    <property type="match status" value="1"/>
</dbReference>
<protein>
    <submittedName>
        <fullName evidence="5">Regulatory protein ArsR</fullName>
    </submittedName>
</protein>
<evidence type="ECO:0000313" key="5">
    <source>
        <dbReference type="EMBL" id="AEF21566.1"/>
    </source>
</evidence>
<dbReference type="Proteomes" id="UP000000686">
    <property type="component" value="Chromosome"/>
</dbReference>
<keyword evidence="6" id="KW-1185">Reference proteome</keyword>
<dbReference type="GO" id="GO:0003677">
    <property type="term" value="F:DNA binding"/>
    <property type="evidence" value="ECO:0007669"/>
    <property type="project" value="UniProtKB-KW"/>
</dbReference>
<name>F6AH28_PSEF1</name>
<keyword evidence="1" id="KW-0805">Transcription regulation</keyword>
<dbReference type="STRING" id="743720.Psefu_1592"/>
<dbReference type="PANTHER" id="PTHR33154">
    <property type="entry name" value="TRANSCRIPTIONAL REGULATOR, ARSR FAMILY"/>
    <property type="match status" value="1"/>
</dbReference>
<dbReference type="KEGG" id="pfv:Psefu_1592"/>
<reference evidence="5 6" key="1">
    <citation type="submission" date="2011-04" db="EMBL/GenBank/DDBJ databases">
        <title>Complete sequence of Pseudomonas fulva 12-X.</title>
        <authorList>
            <consortium name="US DOE Joint Genome Institute"/>
            <person name="Lucas S."/>
            <person name="Han J."/>
            <person name="Lapidus A."/>
            <person name="Cheng J.-F."/>
            <person name="Goodwin L."/>
            <person name="Pitluck S."/>
            <person name="Peters L."/>
            <person name="Mikhailova N."/>
            <person name="Pagani I."/>
            <person name="Davenport K."/>
            <person name="Han C."/>
            <person name="Tapia R."/>
            <person name="Land M."/>
            <person name="Hauser L."/>
            <person name="Kyrpides N."/>
            <person name="Ivanova N."/>
            <person name="Pagani I."/>
            <person name="Lcollab F.I."/>
            <person name="Woyke T."/>
        </authorList>
    </citation>
    <scope>NUCLEOTIDE SEQUENCE [LARGE SCALE GENOMIC DNA]</scope>
    <source>
        <strain evidence="6">12-X</strain>
    </source>
</reference>
<feature type="domain" description="HTH arsR-type" evidence="4">
    <location>
        <begin position="1"/>
        <end position="87"/>
    </location>
</feature>